<accession>A0A6F9DJY4</accession>
<dbReference type="Gene3D" id="3.40.50.150">
    <property type="entry name" value="Vaccinia Virus protein VP39"/>
    <property type="match status" value="1"/>
</dbReference>
<organism evidence="1">
    <name type="scientific">Phallusia mammillata</name>
    <dbReference type="NCBI Taxonomy" id="59560"/>
    <lineage>
        <taxon>Eukaryota</taxon>
        <taxon>Metazoa</taxon>
        <taxon>Chordata</taxon>
        <taxon>Tunicata</taxon>
        <taxon>Ascidiacea</taxon>
        <taxon>Phlebobranchia</taxon>
        <taxon>Ascidiidae</taxon>
        <taxon>Phallusia</taxon>
    </lineage>
</organism>
<dbReference type="InterPro" id="IPR029063">
    <property type="entry name" value="SAM-dependent_MTases_sf"/>
</dbReference>
<dbReference type="PROSITE" id="PS00092">
    <property type="entry name" value="N6_MTASE"/>
    <property type="match status" value="1"/>
</dbReference>
<reference evidence="1" key="1">
    <citation type="submission" date="2020-04" db="EMBL/GenBank/DDBJ databases">
        <authorList>
            <person name="Neveu A P."/>
        </authorList>
    </citation>
    <scope>NUCLEOTIDE SEQUENCE</scope>
    <source>
        <tissue evidence="1">Whole embryo</tissue>
    </source>
</reference>
<dbReference type="PANTHER" id="PTHR23290">
    <property type="entry name" value="RRNA N6-ADENOSINE-METHYLTRANSFERASE METTL5"/>
    <property type="match status" value="1"/>
</dbReference>
<dbReference type="Pfam" id="PF06325">
    <property type="entry name" value="PrmA"/>
    <property type="match status" value="1"/>
</dbReference>
<dbReference type="EMBL" id="LR787912">
    <property type="protein sequence ID" value="CAB3263774.1"/>
    <property type="molecule type" value="mRNA"/>
</dbReference>
<evidence type="ECO:0000313" key="1">
    <source>
        <dbReference type="EMBL" id="CAB3263774.1"/>
    </source>
</evidence>
<dbReference type="PRINTS" id="PR00507">
    <property type="entry name" value="N12N6MTFRASE"/>
</dbReference>
<dbReference type="InterPro" id="IPR002052">
    <property type="entry name" value="DNA_methylase_N6_adenine_CS"/>
</dbReference>
<keyword evidence="1" id="KW-0489">Methyltransferase</keyword>
<sequence length="216" mass="24548">MMKLRQLEIELEEVLKFKNPKVYLEQYMTPPHLAACLLHMADSKFHDIYGKTVLDIGCGSGILSCGASLLGADYTLGVDIDEDALTLFRENCSMLVPSNSVECLQCDIRQYMTNKSFRTSFDVIFMNPPYGTKNNKGIDMEFLEAATNMFKTAIYSLHKTSTRKYVCKRAKSMGLDASVQAELRYNLDATFTFHKVKSKDIEVDFIRFTPTKQTVK</sequence>
<protein>
    <submittedName>
        <fullName evidence="1">Methyltransferase-like protein 5</fullName>
    </submittedName>
</protein>
<gene>
    <name evidence="1" type="primary">Mettl5-002</name>
</gene>
<dbReference type="AlphaFoldDB" id="A0A6F9DJY4"/>
<dbReference type="GO" id="GO:0003676">
    <property type="term" value="F:nucleic acid binding"/>
    <property type="evidence" value="ECO:0007669"/>
    <property type="project" value="InterPro"/>
</dbReference>
<dbReference type="GO" id="GO:0008988">
    <property type="term" value="F:rRNA (adenine-N6-)-methyltransferase activity"/>
    <property type="evidence" value="ECO:0007669"/>
    <property type="project" value="TreeGrafter"/>
</dbReference>
<keyword evidence="1" id="KW-0808">Transferase</keyword>
<proteinExistence type="evidence at transcript level"/>
<dbReference type="PANTHER" id="PTHR23290:SF0">
    <property type="entry name" value="RRNA N6-ADENOSINE-METHYLTRANSFERASE METTL5"/>
    <property type="match status" value="1"/>
</dbReference>
<dbReference type="SUPFAM" id="SSF53335">
    <property type="entry name" value="S-adenosyl-L-methionine-dependent methyltransferases"/>
    <property type="match status" value="1"/>
</dbReference>
<dbReference type="InterPro" id="IPR051720">
    <property type="entry name" value="rRNA_MeTrfase/Polyamine_Synth"/>
</dbReference>
<dbReference type="CDD" id="cd02440">
    <property type="entry name" value="AdoMet_MTases"/>
    <property type="match status" value="1"/>
</dbReference>
<name>A0A6F9DJY4_9ASCI</name>